<protein>
    <submittedName>
        <fullName evidence="1">Uncharacterized protein</fullName>
    </submittedName>
</protein>
<comment type="caution">
    <text evidence="1">The sequence shown here is derived from an EMBL/GenBank/DDBJ whole genome shotgun (WGS) entry which is preliminary data.</text>
</comment>
<organism evidence="1 2">
    <name type="scientific">Coniosporium uncinatum</name>
    <dbReference type="NCBI Taxonomy" id="93489"/>
    <lineage>
        <taxon>Eukaryota</taxon>
        <taxon>Fungi</taxon>
        <taxon>Dikarya</taxon>
        <taxon>Ascomycota</taxon>
        <taxon>Pezizomycotina</taxon>
        <taxon>Dothideomycetes</taxon>
        <taxon>Dothideomycetes incertae sedis</taxon>
        <taxon>Coniosporium</taxon>
    </lineage>
</organism>
<gene>
    <name evidence="1" type="ORF">LTS18_003548</name>
</gene>
<evidence type="ECO:0000313" key="2">
    <source>
        <dbReference type="Proteomes" id="UP001186974"/>
    </source>
</evidence>
<dbReference type="EMBL" id="JAWDJW010007170">
    <property type="protein sequence ID" value="KAK3062691.1"/>
    <property type="molecule type" value="Genomic_DNA"/>
</dbReference>
<dbReference type="Proteomes" id="UP001186974">
    <property type="component" value="Unassembled WGS sequence"/>
</dbReference>
<name>A0ACC3D6N6_9PEZI</name>
<keyword evidence="2" id="KW-1185">Reference proteome</keyword>
<proteinExistence type="predicted"/>
<reference evidence="1" key="1">
    <citation type="submission" date="2024-09" db="EMBL/GenBank/DDBJ databases">
        <title>Black Yeasts Isolated from many extreme environments.</title>
        <authorList>
            <person name="Coleine C."/>
            <person name="Stajich J.E."/>
            <person name="Selbmann L."/>
        </authorList>
    </citation>
    <scope>NUCLEOTIDE SEQUENCE</scope>
    <source>
        <strain evidence="1">CCFEE 5737</strain>
    </source>
</reference>
<accession>A0ACC3D6N6</accession>
<evidence type="ECO:0000313" key="1">
    <source>
        <dbReference type="EMBL" id="KAK3062691.1"/>
    </source>
</evidence>
<sequence>MATLLNRVAQLLPLGDTIHLPLPLLSVFALPYFTSYASPLNLAFFWLFWSTLLLSYTPLQIELYSALLIRTTCYLLPSTLSLLFDILLPSLAITLKEHKSRALPLNQPSGLPKLLRVTALSTFNVALGLALQASLERLATETLHLRSTLLIAARLPLPWTILKHLSLALFLRGSLQYSIHRFILHPHTNSDPSSWSPAGLHKAYHHSIAAPFSLAANYDHPLTWILWRWIPLYAPLLVLRMHIITFNILLIVVSFEEAFTYSGYNILPSAILLAGMARRADAHVLSGGKGNYGAWGVGDWVCGTSVTGDKGVQDVKDDVAKEVEERGIEDKIQRAVSEALKGSGRNKAAKEEETVGPRRSGRNASGSGSGSRDSAGKAVHRGRGRPKKVQQPADDEEEESEEVEQEPDEEG</sequence>